<name>A0A5N6RQM4_9ROSI</name>
<dbReference type="Gene3D" id="3.30.505.10">
    <property type="entry name" value="SH2 domain"/>
    <property type="match status" value="1"/>
</dbReference>
<evidence type="ECO:0000313" key="6">
    <source>
        <dbReference type="Proteomes" id="UP000327013"/>
    </source>
</evidence>
<evidence type="ECO:0000259" key="4">
    <source>
        <dbReference type="PROSITE" id="PS50001"/>
    </source>
</evidence>
<feature type="compositionally biased region" description="Basic and acidic residues" evidence="3">
    <location>
        <begin position="47"/>
        <end position="59"/>
    </location>
</feature>
<feature type="compositionally biased region" description="Basic and acidic residues" evidence="3">
    <location>
        <begin position="350"/>
        <end position="362"/>
    </location>
</feature>
<feature type="compositionally biased region" description="Low complexity" evidence="3">
    <location>
        <begin position="377"/>
        <end position="389"/>
    </location>
</feature>
<dbReference type="SUPFAM" id="SSF55550">
    <property type="entry name" value="SH2 domain"/>
    <property type="match status" value="1"/>
</dbReference>
<sequence length="651" mass="72785">MLVGTQSPEVASQASSEAKQPPLRPEAQSPANLQPFLENPHRRASLRAKDPRGILEQWDRTSMPVASPASSEAKQHPHCPEAQSPEANFVQLHIDGEKVLPPALSIKDHHEKDAPLKLSIDNSSASEIEVGSDGVWSIIGGKASCRRNFSLDVVLLDALGQTVKKDIEVVASLLYADNGALVEKTTDGEAPLLTSYDGIEYASCQRPSKLLQGHASFKLKISQLSSKCDNRLFRIRFHMIKSGSYPFFEVFSPPIRCISRGRNTRVSSLTWKRSTSAVHPLNLSQSSGMDEGSLEIQHNSVHEAKPCPSSKRVRSGHDKISAAFKIGPTLEQPDEECNSHAWTANQVENEVGKSLEGRHEKLEEVDDSPSDSESTGDGDSSFKSMSSRRSPISDTTIFKYSLSGLNERSFMLKEIALSASDNELSEFAHQVSLYSGCSHHRHQISIAKRLIEEGTKAWNSISQNNHQIRWEDVVFEIEERFMKVACCNSRSLTQQDFELLRSIAGCREYLSQENFEKMWCWLFPVAFTLSRDWINAMWSSTSPKWIEGFITKEEAEFSLQCPRGVQEPGTFILRFPTSRSWPHPDAGSLIVTYVGTDCTLHHRLLSLEPIYCERETNVKPLQDMLLAEPELSRLGRQDILPPLFINLPSTD</sequence>
<feature type="region of interest" description="Disordered" evidence="3">
    <location>
        <begin position="1"/>
        <end position="82"/>
    </location>
</feature>
<keyword evidence="6" id="KW-1185">Reference proteome</keyword>
<feature type="domain" description="SH2" evidence="4">
    <location>
        <begin position="545"/>
        <end position="625"/>
    </location>
</feature>
<evidence type="ECO:0000256" key="1">
    <source>
        <dbReference type="ARBA" id="ARBA00022999"/>
    </source>
</evidence>
<evidence type="ECO:0000313" key="5">
    <source>
        <dbReference type="EMBL" id="KAE8124635.1"/>
    </source>
</evidence>
<evidence type="ECO:0000256" key="3">
    <source>
        <dbReference type="SAM" id="MobiDB-lite"/>
    </source>
</evidence>
<keyword evidence="1 2" id="KW-0727">SH2 domain</keyword>
<dbReference type="GO" id="GO:0007165">
    <property type="term" value="P:signal transduction"/>
    <property type="evidence" value="ECO:0007669"/>
    <property type="project" value="InterPro"/>
</dbReference>
<accession>A0A5N6RQM4</accession>
<protein>
    <recommendedName>
        <fullName evidence="4">SH2 domain-containing protein</fullName>
    </recommendedName>
</protein>
<dbReference type="PROSITE" id="PS50001">
    <property type="entry name" value="SH2"/>
    <property type="match status" value="1"/>
</dbReference>
<dbReference type="PANTHER" id="PTHR11801">
    <property type="entry name" value="SIGNAL TRANSDUCER AND ACTIVATOR OF TRANSCRIPTION"/>
    <property type="match status" value="1"/>
</dbReference>
<dbReference type="Proteomes" id="UP000327013">
    <property type="component" value="Chromosome 8"/>
</dbReference>
<evidence type="ECO:0000256" key="2">
    <source>
        <dbReference type="PROSITE-ProRule" id="PRU00191"/>
    </source>
</evidence>
<organism evidence="5 6">
    <name type="scientific">Carpinus fangiana</name>
    <dbReference type="NCBI Taxonomy" id="176857"/>
    <lineage>
        <taxon>Eukaryota</taxon>
        <taxon>Viridiplantae</taxon>
        <taxon>Streptophyta</taxon>
        <taxon>Embryophyta</taxon>
        <taxon>Tracheophyta</taxon>
        <taxon>Spermatophyta</taxon>
        <taxon>Magnoliopsida</taxon>
        <taxon>eudicotyledons</taxon>
        <taxon>Gunneridae</taxon>
        <taxon>Pentapetalae</taxon>
        <taxon>rosids</taxon>
        <taxon>fabids</taxon>
        <taxon>Fagales</taxon>
        <taxon>Betulaceae</taxon>
        <taxon>Carpinus</taxon>
    </lineage>
</organism>
<dbReference type="GO" id="GO:0003700">
    <property type="term" value="F:DNA-binding transcription factor activity"/>
    <property type="evidence" value="ECO:0007669"/>
    <property type="project" value="InterPro"/>
</dbReference>
<feature type="compositionally biased region" description="Polar residues" evidence="3">
    <location>
        <begin position="1"/>
        <end position="18"/>
    </location>
</feature>
<reference evidence="5 6" key="1">
    <citation type="submission" date="2019-06" db="EMBL/GenBank/DDBJ databases">
        <title>A chromosomal-level reference genome of Carpinus fangiana (Coryloideae, Betulaceae).</title>
        <authorList>
            <person name="Yang X."/>
            <person name="Wang Z."/>
            <person name="Zhang L."/>
            <person name="Hao G."/>
            <person name="Liu J."/>
            <person name="Yang Y."/>
        </authorList>
    </citation>
    <scope>NUCLEOTIDE SEQUENCE [LARGE SCALE GENOMIC DNA]</scope>
    <source>
        <strain evidence="5">Cfa_2016G</strain>
        <tissue evidence="5">Leaf</tissue>
    </source>
</reference>
<dbReference type="InterPro" id="IPR036860">
    <property type="entry name" value="SH2_dom_sf"/>
</dbReference>
<dbReference type="OrthoDB" id="10263919at2759"/>
<feature type="region of interest" description="Disordered" evidence="3">
    <location>
        <begin position="347"/>
        <end position="389"/>
    </location>
</feature>
<dbReference type="InterPro" id="IPR001217">
    <property type="entry name" value="STAT"/>
</dbReference>
<feature type="compositionally biased region" description="Acidic residues" evidence="3">
    <location>
        <begin position="363"/>
        <end position="376"/>
    </location>
</feature>
<proteinExistence type="predicted"/>
<dbReference type="InterPro" id="IPR000980">
    <property type="entry name" value="SH2"/>
</dbReference>
<gene>
    <name evidence="5" type="ORF">FH972_019501</name>
</gene>
<dbReference type="AlphaFoldDB" id="A0A5N6RQM4"/>
<dbReference type="EMBL" id="CM017328">
    <property type="protein sequence ID" value="KAE8124635.1"/>
    <property type="molecule type" value="Genomic_DNA"/>
</dbReference>